<protein>
    <recommendedName>
        <fullName evidence="4">LmbE family protein</fullName>
    </recommendedName>
</protein>
<dbReference type="InterPro" id="IPR003737">
    <property type="entry name" value="GlcNAc_PI_deacetylase-related"/>
</dbReference>
<dbReference type="eggNOG" id="COG2120">
    <property type="taxonomic scope" value="Bacteria"/>
</dbReference>
<dbReference type="GO" id="GO:0016811">
    <property type="term" value="F:hydrolase activity, acting on carbon-nitrogen (but not peptide) bonds, in linear amides"/>
    <property type="evidence" value="ECO:0007669"/>
    <property type="project" value="TreeGrafter"/>
</dbReference>
<dbReference type="EMBL" id="CP008953">
    <property type="protein sequence ID" value="AIG79229.1"/>
    <property type="molecule type" value="Genomic_DNA"/>
</dbReference>
<dbReference type="AlphaFoldDB" id="A0A075V3Z6"/>
<dbReference type="KEGG" id="aja:AJAP_32075"/>
<dbReference type="Proteomes" id="UP000028492">
    <property type="component" value="Chromosome"/>
</dbReference>
<dbReference type="SUPFAM" id="SSF102588">
    <property type="entry name" value="LmbE-like"/>
    <property type="match status" value="1"/>
</dbReference>
<dbReference type="PANTHER" id="PTHR12993">
    <property type="entry name" value="N-ACETYLGLUCOSAMINYL-PHOSPHATIDYLINOSITOL DE-N-ACETYLASE-RELATED"/>
    <property type="match status" value="1"/>
</dbReference>
<organism evidence="2 3">
    <name type="scientific">Amycolatopsis japonica</name>
    <dbReference type="NCBI Taxonomy" id="208439"/>
    <lineage>
        <taxon>Bacteria</taxon>
        <taxon>Bacillati</taxon>
        <taxon>Actinomycetota</taxon>
        <taxon>Actinomycetes</taxon>
        <taxon>Pseudonocardiales</taxon>
        <taxon>Pseudonocardiaceae</taxon>
        <taxon>Amycolatopsis</taxon>
        <taxon>Amycolatopsis japonica group</taxon>
    </lineage>
</organism>
<evidence type="ECO:0000256" key="1">
    <source>
        <dbReference type="ARBA" id="ARBA00022833"/>
    </source>
</evidence>
<dbReference type="GO" id="GO:0016137">
    <property type="term" value="P:glycoside metabolic process"/>
    <property type="evidence" value="ECO:0007669"/>
    <property type="project" value="UniProtKB-ARBA"/>
</dbReference>
<gene>
    <name evidence="2" type="ORF">AJAP_32075</name>
</gene>
<keyword evidence="1" id="KW-0862">Zinc</keyword>
<dbReference type="HOGENOM" id="CLU_082131_0_0_11"/>
<name>A0A075V3Z6_9PSEU</name>
<dbReference type="Gene3D" id="3.40.50.10320">
    <property type="entry name" value="LmbE-like"/>
    <property type="match status" value="1"/>
</dbReference>
<evidence type="ECO:0000313" key="2">
    <source>
        <dbReference type="EMBL" id="AIG79229.1"/>
    </source>
</evidence>
<evidence type="ECO:0000313" key="3">
    <source>
        <dbReference type="Proteomes" id="UP000028492"/>
    </source>
</evidence>
<dbReference type="InterPro" id="IPR024078">
    <property type="entry name" value="LmbE-like_dom_sf"/>
</dbReference>
<evidence type="ECO:0008006" key="4">
    <source>
        <dbReference type="Google" id="ProtNLM"/>
    </source>
</evidence>
<proteinExistence type="predicted"/>
<sequence length="281" mass="30661">MKRDKAVTKISTMPPRRLLAISPHLDDAVLSFGAGLAQAARDGAEVLVDTVFAGTAPPPYSAAAERMHAVWGLSPEDDAPLHRRNEDIAALAHLGLAYRHGRFLDSIYRRLPDGRWLTDHVEGGQKLALAQDSPGDDGLVAEIKDDIEAIVAEFEPTLIVTCAAVVDHPDNLATRDAALSAARAMNVPIRLWEDLPYSMFTPGKVELPPGFHLGGSEFVPATAENWKRKNEAVECYSSQLTMLNGRNKNLFARLDEHARKNSPRGGFGETIWPVLVDEDNG</sequence>
<reference evidence="2 3" key="1">
    <citation type="journal article" date="2014" name="J. Biotechnol.">
        <title>Complete genome sequence of the actinobacterium Amycolatopsis japonica MG417-CF17(T) (=DSM 44213T) producing (S,S)-N,N'-ethylenediaminedisuccinic acid.</title>
        <authorList>
            <person name="Stegmann E."/>
            <person name="Albersmeier A."/>
            <person name="Spohn M."/>
            <person name="Gert H."/>
            <person name="Weber T."/>
            <person name="Wohlleben W."/>
            <person name="Kalinowski J."/>
            <person name="Ruckert C."/>
        </authorList>
    </citation>
    <scope>NUCLEOTIDE SEQUENCE [LARGE SCALE GENOMIC DNA]</scope>
    <source>
        <strain evidence="3">MG417-CF17 (DSM 44213)</strain>
    </source>
</reference>
<dbReference type="STRING" id="208439.AJAP_32075"/>
<dbReference type="PANTHER" id="PTHR12993:SF29">
    <property type="entry name" value="BLR3841 PROTEIN"/>
    <property type="match status" value="1"/>
</dbReference>
<keyword evidence="3" id="KW-1185">Reference proteome</keyword>
<dbReference type="Pfam" id="PF02585">
    <property type="entry name" value="PIG-L"/>
    <property type="match status" value="1"/>
</dbReference>
<accession>A0A075V3Z6</accession>